<dbReference type="PROSITE" id="PS00211">
    <property type="entry name" value="ABC_TRANSPORTER_1"/>
    <property type="match status" value="1"/>
</dbReference>
<dbReference type="Gene3D" id="3.40.50.300">
    <property type="entry name" value="P-loop containing nucleotide triphosphate hydrolases"/>
    <property type="match status" value="2"/>
</dbReference>
<keyword evidence="2" id="KW-0547">Nucleotide-binding</keyword>
<evidence type="ECO:0000256" key="4">
    <source>
        <dbReference type="SAM" id="MobiDB-lite"/>
    </source>
</evidence>
<keyword evidence="7" id="KW-1185">Reference proteome</keyword>
<dbReference type="CDD" id="cd03257">
    <property type="entry name" value="ABC_NikE_OppD_transporters"/>
    <property type="match status" value="2"/>
</dbReference>
<accession>A0A1Y2MI22</accession>
<feature type="domain" description="ABC transporter" evidence="5">
    <location>
        <begin position="291"/>
        <end position="537"/>
    </location>
</feature>
<dbReference type="GO" id="GO:0015833">
    <property type="term" value="P:peptide transport"/>
    <property type="evidence" value="ECO:0007669"/>
    <property type="project" value="InterPro"/>
</dbReference>
<dbReference type="PROSITE" id="PS50893">
    <property type="entry name" value="ABC_TRANSPORTER_2"/>
    <property type="match status" value="2"/>
</dbReference>
<evidence type="ECO:0000256" key="1">
    <source>
        <dbReference type="ARBA" id="ARBA00022448"/>
    </source>
</evidence>
<reference evidence="6 7" key="1">
    <citation type="submission" date="2016-09" db="EMBL/GenBank/DDBJ databases">
        <title>Pseudonocardia autotrophica DSM535, a candidate organism with high potential of specific P450 cytochromes.</title>
        <authorList>
            <person name="Grumaz C."/>
            <person name="Vainshtein Y."/>
            <person name="Kirstahler P."/>
            <person name="Sohn K."/>
        </authorList>
    </citation>
    <scope>NUCLEOTIDE SEQUENCE [LARGE SCALE GENOMIC DNA]</scope>
    <source>
        <strain evidence="6 7">DSM 535</strain>
    </source>
</reference>
<dbReference type="PANTHER" id="PTHR43776:SF8">
    <property type="entry name" value="ABC TRANSPORTER, ATP-BINDING PROTEIN"/>
    <property type="match status" value="1"/>
</dbReference>
<dbReference type="Proteomes" id="UP000194360">
    <property type="component" value="Unassembled WGS sequence"/>
</dbReference>
<dbReference type="GO" id="GO:0055085">
    <property type="term" value="P:transmembrane transport"/>
    <property type="evidence" value="ECO:0007669"/>
    <property type="project" value="UniProtKB-ARBA"/>
</dbReference>
<keyword evidence="3 6" id="KW-0067">ATP-binding</keyword>
<evidence type="ECO:0000313" key="7">
    <source>
        <dbReference type="Proteomes" id="UP000194360"/>
    </source>
</evidence>
<dbReference type="Pfam" id="PF08352">
    <property type="entry name" value="oligo_HPY"/>
    <property type="match status" value="2"/>
</dbReference>
<dbReference type="InterPro" id="IPR027417">
    <property type="entry name" value="P-loop_NTPase"/>
</dbReference>
<evidence type="ECO:0000256" key="2">
    <source>
        <dbReference type="ARBA" id="ARBA00022741"/>
    </source>
</evidence>
<evidence type="ECO:0000256" key="3">
    <source>
        <dbReference type="ARBA" id="ARBA00022840"/>
    </source>
</evidence>
<dbReference type="NCBIfam" id="NF008453">
    <property type="entry name" value="PRK11308.1"/>
    <property type="match status" value="2"/>
</dbReference>
<organism evidence="6 7">
    <name type="scientific">Pseudonocardia autotrophica</name>
    <name type="common">Amycolata autotrophica</name>
    <name type="synonym">Nocardia autotrophica</name>
    <dbReference type="NCBI Taxonomy" id="2074"/>
    <lineage>
        <taxon>Bacteria</taxon>
        <taxon>Bacillati</taxon>
        <taxon>Actinomycetota</taxon>
        <taxon>Actinomycetes</taxon>
        <taxon>Pseudonocardiales</taxon>
        <taxon>Pseudonocardiaceae</taxon>
        <taxon>Pseudonocardia</taxon>
    </lineage>
</organism>
<feature type="region of interest" description="Disordered" evidence="4">
    <location>
        <begin position="539"/>
        <end position="562"/>
    </location>
</feature>
<proteinExistence type="predicted"/>
<dbReference type="GO" id="GO:0005524">
    <property type="term" value="F:ATP binding"/>
    <property type="evidence" value="ECO:0007669"/>
    <property type="project" value="UniProtKB-KW"/>
</dbReference>
<gene>
    <name evidence="6" type="primary">gsiA_9</name>
    <name evidence="6" type="ORF">BG845_06533</name>
</gene>
<feature type="domain" description="ABC transporter" evidence="5">
    <location>
        <begin position="22"/>
        <end position="269"/>
    </location>
</feature>
<dbReference type="AlphaFoldDB" id="A0A1Y2MI22"/>
<evidence type="ECO:0000313" key="6">
    <source>
        <dbReference type="EMBL" id="OSY34802.1"/>
    </source>
</evidence>
<sequence>MTLSRPLTAASEDLPEAAPPLVSVRGLRIATTGGAPLVHGVDLDLDAGTTLGIVGESGSGKTLTAMAVAGLLPRGVVVTGGRIAVDGRDVTVRSPAERRGLLRDTFGVVFQNPAVSLNPRLTIGRQLREALPDADRRNRGRAWRRSLELLEHVGVGRAAQRLRAYPHELSGGLNQRVVIATAIARSPRVLVADEATTALDVSVQQQVLDLLDRLRDELRLGVVLVSHDIGVIADRAGRVVVMQGGEVVEHGGTGDVLDRPRDGYTRRLLAAVPRLDTPSPAGPPADAPVLLSGHDLVRDFPVAGGRGARLRAVDHVDITLRAGQALGVVGESGSGKSTLARILVGIDPGHHGTLTAFGEQVTGRVPARRRMLRRVQYVFQDPYAALDPRQTVAESIAEPIELAGTRDRRGRVPGRVAELLDDVQLARDLGTRLPHELSGGQRQRVVIARALALEPDVLIADEPVSALDLSVQAGILDLLTRLRAERDLTYLVISHDLAVVRGLCTDVLVLHDGVGIEQGPTDAIFTAPTADYTRRLLDAVPGRSRQRSSSVPHPATPRKDNP</sequence>
<dbReference type="EMBL" id="MIGB01000066">
    <property type="protein sequence ID" value="OSY34802.1"/>
    <property type="molecule type" value="Genomic_DNA"/>
</dbReference>
<dbReference type="InterPro" id="IPR017871">
    <property type="entry name" value="ABC_transporter-like_CS"/>
</dbReference>
<dbReference type="SUPFAM" id="SSF52540">
    <property type="entry name" value="P-loop containing nucleoside triphosphate hydrolases"/>
    <property type="match status" value="2"/>
</dbReference>
<dbReference type="RefSeq" id="WP_085916579.1">
    <property type="nucleotide sequence ID" value="NZ_AP018920.1"/>
</dbReference>
<evidence type="ECO:0000259" key="5">
    <source>
        <dbReference type="PROSITE" id="PS50893"/>
    </source>
</evidence>
<keyword evidence="1" id="KW-0813">Transport</keyword>
<dbReference type="InterPro" id="IPR050319">
    <property type="entry name" value="ABC_transp_ATP-bind"/>
</dbReference>
<dbReference type="InterPro" id="IPR003593">
    <property type="entry name" value="AAA+_ATPase"/>
</dbReference>
<dbReference type="SMART" id="SM00382">
    <property type="entry name" value="AAA"/>
    <property type="match status" value="2"/>
</dbReference>
<dbReference type="EC" id="3.6.3.-" evidence="6"/>
<keyword evidence="6" id="KW-0378">Hydrolase</keyword>
<dbReference type="STRING" id="2074.BG845_06533"/>
<dbReference type="InterPro" id="IPR013563">
    <property type="entry name" value="Oligopep_ABC_C"/>
</dbReference>
<dbReference type="PANTHER" id="PTHR43776">
    <property type="entry name" value="TRANSPORT ATP-BINDING PROTEIN"/>
    <property type="match status" value="1"/>
</dbReference>
<dbReference type="InterPro" id="IPR003439">
    <property type="entry name" value="ABC_transporter-like_ATP-bd"/>
</dbReference>
<dbReference type="GO" id="GO:0016887">
    <property type="term" value="F:ATP hydrolysis activity"/>
    <property type="evidence" value="ECO:0007669"/>
    <property type="project" value="InterPro"/>
</dbReference>
<dbReference type="Pfam" id="PF00005">
    <property type="entry name" value="ABC_tran"/>
    <property type="match status" value="2"/>
</dbReference>
<dbReference type="OrthoDB" id="3677453at2"/>
<name>A0A1Y2MI22_PSEAH</name>
<comment type="caution">
    <text evidence="6">The sequence shown here is derived from an EMBL/GenBank/DDBJ whole genome shotgun (WGS) entry which is preliminary data.</text>
</comment>
<protein>
    <submittedName>
        <fullName evidence="6">Glutathione import ATP-binding protein GsiA</fullName>
        <ecNumber evidence="6">3.6.3.-</ecNumber>
    </submittedName>
</protein>